<dbReference type="EMBL" id="NESP01000001">
    <property type="protein sequence ID" value="PUE60170.1"/>
    <property type="molecule type" value="Genomic_DNA"/>
</dbReference>
<dbReference type="Proteomes" id="UP000251341">
    <property type="component" value="Unassembled WGS sequence"/>
</dbReference>
<dbReference type="InterPro" id="IPR027417">
    <property type="entry name" value="P-loop_NTPase"/>
</dbReference>
<dbReference type="GO" id="GO:0005524">
    <property type="term" value="F:ATP binding"/>
    <property type="evidence" value="ECO:0007669"/>
    <property type="project" value="InterPro"/>
</dbReference>
<comment type="caution">
    <text evidence="2">The sequence shown here is derived from an EMBL/GenBank/DDBJ whole genome shotgun (WGS) entry which is preliminary data.</text>
</comment>
<dbReference type="GO" id="GO:0006260">
    <property type="term" value="P:DNA replication"/>
    <property type="evidence" value="ECO:0007669"/>
    <property type="project" value="InterPro"/>
</dbReference>
<dbReference type="Pfam" id="PF02399">
    <property type="entry name" value="Herpes_ori_bp"/>
    <property type="match status" value="1"/>
</dbReference>
<gene>
    <name evidence="2" type="ORF">B9Z44_11680</name>
</gene>
<sequence length="1007" mass="116378">MQENRIKVAINPNIVDKHINGDTHYLGNGWKNVELSVQELIAHISDGHPFCAQLLSDKRSSKNYHLTNLIAVDVDAGTTLREALENEFSQNHLTFYYTTANHTVEKNRFRLCFLVDHDITEPDDYRAIKRALGLKYCGDPSTHDPSRISYGNQQARHQLFNRHIPSNVVDELIELGQVERGINPNSDEVATFGITSRRSKQKLKKDLEVRKLDGALIRLADIREHTKIYCPKHNDKNASAFVNLNAQQNTYLRCSTCTTTWWMESDSNKANKTVDEFDFVDAIKHAQADIRNRQNERLIDVKWKDPFNGASQIQFLNQKYLEISALHGGLTLIRSPKGSGKTESLIEVIRNVVRSRDFATLEQLENTDFDEPPRSLRNDYRILLIGHRQALIKQLCNRLELNCYLDDKDYSRQENINRKEQYGVCLDSLWKVQGRVYDLVIIDESEQVLAHLLSETVKNRETVFQLLKHTVSSAKNVVALDADLGWTTYQALTRFRKIETPYDSNKNRVWIIINEYIPSNEVFQMFTSKNDLIGRMKRDIADNKKLFVTCNSKALVDRLQAAIVEEFGNEISKSITSTNSKTAEAQYIILNFQEAYSTHNVILCSPSLGTGLDISFNGDQQIVDCCYGFFETQINTHQDIDQQIRRVRHPKEVRVWVSPQTFSFETEFGVIKHELLANRVIANTFIGFDPVTHSEIYNEEDEFLTLATHIITDQRKSKNQLKKNFIDYKVKTGWQPVYVPKDDELELLGEKTLAIGTKLEQADYVNNIMTAKPIDEWQYERIEDLIEDSAEISRADYWSFLRMKIEVFYQRQVTPDLLEKDERGKLRRAVRLLRDLTDHQSVRDASKSFKEKYSNKTRTPFDRMPDRYARVVLLDELLASTPVFKDHEFQNSDFSAHDLADFSELCKKLSLFVEAQFGFTIGEEIEKSPTKTLNKLLKIVGLSHDRTKTKTADGLKTYFYALDTVNLEEMLELVNVRNTTSNEWELANRTYGFKSQVKSADNRPQFI</sequence>
<dbReference type="RefSeq" id="WP_108402507.1">
    <property type="nucleotide sequence ID" value="NZ_NESP01000001.1"/>
</dbReference>
<protein>
    <recommendedName>
        <fullName evidence="1">Replication origin-binding protein domain-containing protein</fullName>
    </recommendedName>
</protein>
<accession>A0A315EQJ9</accession>
<dbReference type="InterPro" id="IPR049996">
    <property type="entry name" value="Slr7037-like"/>
</dbReference>
<evidence type="ECO:0000259" key="1">
    <source>
        <dbReference type="Pfam" id="PF02399"/>
    </source>
</evidence>
<keyword evidence="3" id="KW-1185">Reference proteome</keyword>
<proteinExistence type="predicted"/>
<reference evidence="2 3" key="1">
    <citation type="submission" date="2017-04" db="EMBL/GenBank/DDBJ databases">
        <title>Unexpected and diverse lifestyles within the genus Limnohabitans.</title>
        <authorList>
            <person name="Kasalicky V."/>
            <person name="Mehrshad M."/>
            <person name="Andrei S.-A."/>
            <person name="Salcher M."/>
            <person name="Kratochvilova H."/>
            <person name="Simek K."/>
            <person name="Ghai R."/>
        </authorList>
    </citation>
    <scope>NUCLEOTIDE SEQUENCE [LARGE SCALE GENOMIC DNA]</scope>
    <source>
        <strain evidence="2 3">MWH-C5</strain>
    </source>
</reference>
<dbReference type="NCBIfam" id="NF042913">
    <property type="entry name" value="CyRepA1"/>
    <property type="match status" value="1"/>
</dbReference>
<dbReference type="SUPFAM" id="SSF52540">
    <property type="entry name" value="P-loop containing nucleoside triphosphate hydrolases"/>
    <property type="match status" value="1"/>
</dbReference>
<dbReference type="Gene3D" id="3.40.50.300">
    <property type="entry name" value="P-loop containing nucleotide triphosphate hydrolases"/>
    <property type="match status" value="1"/>
</dbReference>
<dbReference type="GO" id="GO:0003688">
    <property type="term" value="F:DNA replication origin binding"/>
    <property type="evidence" value="ECO:0007669"/>
    <property type="project" value="InterPro"/>
</dbReference>
<evidence type="ECO:0000313" key="3">
    <source>
        <dbReference type="Proteomes" id="UP000251341"/>
    </source>
</evidence>
<name>A0A315EQJ9_9BURK</name>
<feature type="domain" description="Replication origin-binding protein" evidence="1">
    <location>
        <begin position="378"/>
        <end position="496"/>
    </location>
</feature>
<evidence type="ECO:0000313" key="2">
    <source>
        <dbReference type="EMBL" id="PUE60170.1"/>
    </source>
</evidence>
<dbReference type="InterPro" id="IPR003450">
    <property type="entry name" value="Replication_origin-bd"/>
</dbReference>
<organism evidence="2 3">
    <name type="scientific">Limnohabitans curvus</name>
    <dbReference type="NCBI Taxonomy" id="323423"/>
    <lineage>
        <taxon>Bacteria</taxon>
        <taxon>Pseudomonadati</taxon>
        <taxon>Pseudomonadota</taxon>
        <taxon>Betaproteobacteria</taxon>
        <taxon>Burkholderiales</taxon>
        <taxon>Comamonadaceae</taxon>
        <taxon>Limnohabitans</taxon>
    </lineage>
</organism>
<dbReference type="AlphaFoldDB" id="A0A315EQJ9"/>